<dbReference type="Pfam" id="PF10396">
    <property type="entry name" value="TrmE_N"/>
    <property type="match status" value="1"/>
</dbReference>
<dbReference type="InterPro" id="IPR031168">
    <property type="entry name" value="G_TrmE"/>
</dbReference>
<dbReference type="Gene3D" id="3.40.50.300">
    <property type="entry name" value="P-loop containing nucleotide triphosphate hydrolases"/>
    <property type="match status" value="1"/>
</dbReference>
<feature type="binding site" evidence="9">
    <location>
        <position position="159"/>
    </location>
    <ligand>
        <name>(6S)-5-formyl-5,6,7,8-tetrahydrofolate</name>
        <dbReference type="ChEBI" id="CHEBI:57457"/>
    </ligand>
</feature>
<feature type="binding site" evidence="9">
    <location>
        <begin position="265"/>
        <end position="270"/>
    </location>
    <ligand>
        <name>GTP</name>
        <dbReference type="ChEBI" id="CHEBI:37565"/>
    </ligand>
</feature>
<dbReference type="GO" id="GO:0003924">
    <property type="term" value="F:GTPase activity"/>
    <property type="evidence" value="ECO:0007669"/>
    <property type="project" value="UniProtKB-UniRule"/>
</dbReference>
<sequence>MSHSAAVADQNAGYYRVDPGTRTSEADGCRFKGLTVNTETTIIAPATPPGEGGLAVVRLSGSSSESLLRRFFKPSGKFPSLDSHRLYHGNLVDTDGSLIDEVMAVLMRAPRTFTREDVAEIHCHGGPLIVQQILDLFITAGATLAQPGEFTLRAFLNGRIDLAQAEAVADLIHARSVSAQRVALNQLQGKLSQIIRIYHRQVVDLLALVEAHIDFLEEDISPPQPDVLCRSAEEIIEAIEKLLAGFNSGRMIHDGLRILLAGKPNVGKSSLLNCLLGESRAIVSPSAGTTRDTIEESLLLHDLPVRLIDTAGIRHTDDPVEQEGVRRAREKTGSADLVLLLINADQHPDQDDLLALDSCCEQKLLLVINKQDLSPPVQLSPPWSDYPQVFISAKYRQNIDGLIEAARDLVGLSGGADSGESVMLYERRHYQSLLQAKSCLQRFISGCRAGFGFELLALDLRDTLQSIGQITGETTPDQVLDRIFSQFCIGK</sequence>
<dbReference type="CDD" id="cd14858">
    <property type="entry name" value="TrmE_N"/>
    <property type="match status" value="1"/>
</dbReference>
<feature type="domain" description="TrmE-type G" evidence="11">
    <location>
        <begin position="255"/>
        <end position="411"/>
    </location>
</feature>
<evidence type="ECO:0000256" key="7">
    <source>
        <dbReference type="ARBA" id="ARBA00022958"/>
    </source>
</evidence>
<keyword evidence="5 9" id="KW-0378">Hydrolase</keyword>
<dbReference type="NCBIfam" id="TIGR00450">
    <property type="entry name" value="mnmE_trmE_thdF"/>
    <property type="match status" value="1"/>
</dbReference>
<evidence type="ECO:0000313" key="12">
    <source>
        <dbReference type="EMBL" id="PNU20396.1"/>
    </source>
</evidence>
<comment type="caution">
    <text evidence="12">The sequence shown here is derived from an EMBL/GenBank/DDBJ whole genome shotgun (WGS) entry which is preliminary data.</text>
</comment>
<dbReference type="EC" id="3.6.-.-" evidence="9"/>
<evidence type="ECO:0000256" key="8">
    <source>
        <dbReference type="ARBA" id="ARBA00023134"/>
    </source>
</evidence>
<evidence type="ECO:0000256" key="5">
    <source>
        <dbReference type="ARBA" id="ARBA00022801"/>
    </source>
</evidence>
<feature type="binding site" evidence="9">
    <location>
        <begin position="309"/>
        <end position="312"/>
    </location>
    <ligand>
        <name>GTP</name>
        <dbReference type="ChEBI" id="CHEBI:37565"/>
    </ligand>
</feature>
<accession>A0A2K2HAQ7</accession>
<comment type="function">
    <text evidence="9">Exhibits a very high intrinsic GTPase hydrolysis rate. Involved in the addition of a carboxymethylaminomethyl (cmnm) group at the wobble position (U34) of certain tRNAs, forming tRNA-cmnm(5)s(2)U34.</text>
</comment>
<dbReference type="InterPro" id="IPR004520">
    <property type="entry name" value="GTPase_MnmE"/>
</dbReference>
<dbReference type="Gene3D" id="1.20.120.430">
    <property type="entry name" value="tRNA modification GTPase MnmE domain 2"/>
    <property type="match status" value="1"/>
</dbReference>
<evidence type="ECO:0000256" key="10">
    <source>
        <dbReference type="RuleBase" id="RU003313"/>
    </source>
</evidence>
<evidence type="ECO:0000256" key="6">
    <source>
        <dbReference type="ARBA" id="ARBA00022842"/>
    </source>
</evidence>
<organism evidence="12 13">
    <name type="scientific">Geothermobacter hydrogeniphilus</name>
    <dbReference type="NCBI Taxonomy" id="1969733"/>
    <lineage>
        <taxon>Bacteria</taxon>
        <taxon>Pseudomonadati</taxon>
        <taxon>Thermodesulfobacteriota</taxon>
        <taxon>Desulfuromonadia</taxon>
        <taxon>Desulfuromonadales</taxon>
        <taxon>Geothermobacteraceae</taxon>
        <taxon>Geothermobacter</taxon>
    </lineage>
</organism>
<comment type="subunit">
    <text evidence="9">Homodimer. Heterotetramer of two MnmE and two MnmG subunits.</text>
</comment>
<dbReference type="GO" id="GO:0005829">
    <property type="term" value="C:cytosol"/>
    <property type="evidence" value="ECO:0007669"/>
    <property type="project" value="TreeGrafter"/>
</dbReference>
<keyword evidence="9" id="KW-0963">Cytoplasm</keyword>
<feature type="binding site" evidence="9">
    <location>
        <begin position="284"/>
        <end position="290"/>
    </location>
    <ligand>
        <name>GTP</name>
        <dbReference type="ChEBI" id="CHEBI:37565"/>
    </ligand>
</feature>
<dbReference type="Pfam" id="PF01926">
    <property type="entry name" value="MMR_HSR1"/>
    <property type="match status" value="1"/>
</dbReference>
<dbReference type="GO" id="GO:0005525">
    <property type="term" value="F:GTP binding"/>
    <property type="evidence" value="ECO:0007669"/>
    <property type="project" value="UniProtKB-UniRule"/>
</dbReference>
<dbReference type="SUPFAM" id="SSF116878">
    <property type="entry name" value="TrmE connector domain"/>
    <property type="match status" value="1"/>
</dbReference>
<dbReference type="NCBIfam" id="TIGR00231">
    <property type="entry name" value="small_GTP"/>
    <property type="match status" value="1"/>
</dbReference>
<evidence type="ECO:0000313" key="13">
    <source>
        <dbReference type="Proteomes" id="UP000236340"/>
    </source>
</evidence>
<dbReference type="InterPro" id="IPR025867">
    <property type="entry name" value="MnmE_helical"/>
</dbReference>
<dbReference type="InterPro" id="IPR005225">
    <property type="entry name" value="Small_GTP-bd"/>
</dbReference>
<dbReference type="Gene3D" id="3.30.1360.120">
    <property type="entry name" value="Probable tRNA modification gtpase trme, domain 1"/>
    <property type="match status" value="1"/>
</dbReference>
<dbReference type="InterPro" id="IPR018948">
    <property type="entry name" value="GTP-bd_TrmE_N"/>
</dbReference>
<evidence type="ECO:0000256" key="4">
    <source>
        <dbReference type="ARBA" id="ARBA00022741"/>
    </source>
</evidence>
<dbReference type="HAMAP" id="MF_00379">
    <property type="entry name" value="GTPase_MnmE"/>
    <property type="match status" value="1"/>
</dbReference>
<comment type="caution">
    <text evidence="9">Lacks conserved residue(s) required for the propagation of feature annotation.</text>
</comment>
<evidence type="ECO:0000256" key="2">
    <source>
        <dbReference type="ARBA" id="ARBA00022694"/>
    </source>
</evidence>
<name>A0A2K2HAQ7_9BACT</name>
<dbReference type="NCBIfam" id="NF003661">
    <property type="entry name" value="PRK05291.1-3"/>
    <property type="match status" value="1"/>
</dbReference>
<keyword evidence="2 9" id="KW-0819">tRNA processing</keyword>
<dbReference type="PANTHER" id="PTHR42714">
    <property type="entry name" value="TRNA MODIFICATION GTPASE GTPBP3"/>
    <property type="match status" value="1"/>
</dbReference>
<proteinExistence type="inferred from homology"/>
<comment type="subcellular location">
    <subcellularLocation>
        <location evidence="9">Cytoplasm</location>
    </subcellularLocation>
</comment>
<dbReference type="FunFam" id="3.30.1360.120:FF:000003">
    <property type="entry name" value="tRNA modification GTPase MnmE"/>
    <property type="match status" value="1"/>
</dbReference>
<dbReference type="Proteomes" id="UP000236340">
    <property type="component" value="Unassembled WGS sequence"/>
</dbReference>
<dbReference type="AlphaFoldDB" id="A0A2K2HAQ7"/>
<dbReference type="InterPro" id="IPR027368">
    <property type="entry name" value="MnmE_dom2"/>
</dbReference>
<dbReference type="EMBL" id="PPFX01000013">
    <property type="protein sequence ID" value="PNU20396.1"/>
    <property type="molecule type" value="Genomic_DNA"/>
</dbReference>
<reference evidence="12 13" key="1">
    <citation type="journal article" date="2018" name="Genome Announc.">
        <title>Genome Sequence of Geothermobacter sp. HR-1 Iron Reducer from the Loihi Seamount.</title>
        <authorList>
            <person name="Smith H."/>
            <person name="Abuyen K."/>
            <person name="Tremblay J."/>
            <person name="Savalia P."/>
            <person name="Perez-Rodriguez I."/>
            <person name="Emerson D."/>
            <person name="Tully B."/>
            <person name="Amend J."/>
        </authorList>
    </citation>
    <scope>NUCLEOTIDE SEQUENCE [LARGE SCALE GENOMIC DNA]</scope>
    <source>
        <strain evidence="12 13">HR-1</strain>
    </source>
</reference>
<keyword evidence="3 9" id="KW-0479">Metal-binding</keyword>
<dbReference type="InterPro" id="IPR027266">
    <property type="entry name" value="TrmE/GcvT-like"/>
</dbReference>
<dbReference type="SUPFAM" id="SSF52540">
    <property type="entry name" value="P-loop containing nucleoside triphosphate hydrolases"/>
    <property type="match status" value="1"/>
</dbReference>
<dbReference type="PANTHER" id="PTHR42714:SF2">
    <property type="entry name" value="TRNA MODIFICATION GTPASE GTPBP3, MITOCHONDRIAL"/>
    <property type="match status" value="1"/>
</dbReference>
<evidence type="ECO:0000259" key="11">
    <source>
        <dbReference type="PROSITE" id="PS51709"/>
    </source>
</evidence>
<dbReference type="InterPro" id="IPR006073">
    <property type="entry name" value="GTP-bd"/>
</dbReference>
<feature type="binding site" evidence="9">
    <location>
        <position position="491"/>
    </location>
    <ligand>
        <name>(6S)-5-formyl-5,6,7,8-tetrahydrofolate</name>
        <dbReference type="ChEBI" id="CHEBI:57457"/>
    </ligand>
</feature>
<dbReference type="PROSITE" id="PS51709">
    <property type="entry name" value="G_TRME"/>
    <property type="match status" value="1"/>
</dbReference>
<comment type="cofactor">
    <cofactor evidence="9">
        <name>K(+)</name>
        <dbReference type="ChEBI" id="CHEBI:29103"/>
    </cofactor>
    <text evidence="9">Binds 1 potassium ion per subunit.</text>
</comment>
<gene>
    <name evidence="9" type="primary">mnmE</name>
    <name evidence="9" type="synonym">trmE</name>
    <name evidence="12" type="ORF">C2E25_07475</name>
</gene>
<dbReference type="GO" id="GO:0042802">
    <property type="term" value="F:identical protein binding"/>
    <property type="evidence" value="ECO:0007669"/>
    <property type="project" value="UniProtKB-ARBA"/>
</dbReference>
<evidence type="ECO:0000256" key="9">
    <source>
        <dbReference type="HAMAP-Rule" id="MF_00379"/>
    </source>
</evidence>
<dbReference type="GO" id="GO:0002098">
    <property type="term" value="P:tRNA wobble uridine modification"/>
    <property type="evidence" value="ECO:0007669"/>
    <property type="project" value="TreeGrafter"/>
</dbReference>
<dbReference type="GO" id="GO:0030488">
    <property type="term" value="P:tRNA methylation"/>
    <property type="evidence" value="ECO:0007669"/>
    <property type="project" value="TreeGrafter"/>
</dbReference>
<protein>
    <recommendedName>
        <fullName evidence="9">tRNA modification GTPase MnmE</fullName>
        <ecNumber evidence="9">3.6.-.-</ecNumber>
    </recommendedName>
</protein>
<feature type="binding site" evidence="9">
    <location>
        <position position="120"/>
    </location>
    <ligand>
        <name>(6S)-5-formyl-5,6,7,8-tetrahydrofolate</name>
        <dbReference type="ChEBI" id="CHEBI:57457"/>
    </ligand>
</feature>
<keyword evidence="4 9" id="KW-0547">Nucleotide-binding</keyword>
<dbReference type="CDD" id="cd04164">
    <property type="entry name" value="trmE"/>
    <property type="match status" value="1"/>
</dbReference>
<dbReference type="Pfam" id="PF12631">
    <property type="entry name" value="MnmE_helical"/>
    <property type="match status" value="1"/>
</dbReference>
<dbReference type="GO" id="GO:0046872">
    <property type="term" value="F:metal ion binding"/>
    <property type="evidence" value="ECO:0007669"/>
    <property type="project" value="UniProtKB-KW"/>
</dbReference>
<comment type="similarity">
    <text evidence="1 9 10">Belongs to the TRAFAC class TrmE-Era-EngA-EngB-Septin-like GTPase superfamily. TrmE GTPase family.</text>
</comment>
<keyword evidence="6 9" id="KW-0460">Magnesium</keyword>
<feature type="binding site" evidence="9">
    <location>
        <position position="58"/>
    </location>
    <ligand>
        <name>(6S)-5-formyl-5,6,7,8-tetrahydrofolate</name>
        <dbReference type="ChEBI" id="CHEBI:57457"/>
    </ligand>
</feature>
<dbReference type="InterPro" id="IPR027417">
    <property type="entry name" value="P-loop_NTPase"/>
</dbReference>
<keyword evidence="8 9" id="KW-0342">GTP-binding</keyword>
<evidence type="ECO:0000256" key="3">
    <source>
        <dbReference type="ARBA" id="ARBA00022723"/>
    </source>
</evidence>
<feature type="binding site" evidence="9">
    <location>
        <position position="290"/>
    </location>
    <ligand>
        <name>Mg(2+)</name>
        <dbReference type="ChEBI" id="CHEBI:18420"/>
    </ligand>
</feature>
<keyword evidence="7 9" id="KW-0630">Potassium</keyword>
<evidence type="ECO:0000256" key="1">
    <source>
        <dbReference type="ARBA" id="ARBA00011043"/>
    </source>
</evidence>
<feature type="binding site" evidence="9">
    <location>
        <position position="269"/>
    </location>
    <ligand>
        <name>Mg(2+)</name>
        <dbReference type="ChEBI" id="CHEBI:18420"/>
    </ligand>
</feature>